<keyword evidence="3" id="KW-1185">Reference proteome</keyword>
<dbReference type="SUPFAM" id="SSF53474">
    <property type="entry name" value="alpha/beta-Hydrolases"/>
    <property type="match status" value="1"/>
</dbReference>
<proteinExistence type="predicted"/>
<protein>
    <recommendedName>
        <fullName evidence="1">AB hydrolase-1 domain-containing protein</fullName>
    </recommendedName>
</protein>
<dbReference type="InterPro" id="IPR000073">
    <property type="entry name" value="AB_hydrolase_1"/>
</dbReference>
<dbReference type="Pfam" id="PF12697">
    <property type="entry name" value="Abhydrolase_6"/>
    <property type="match status" value="1"/>
</dbReference>
<dbReference type="AlphaFoldDB" id="A0A2P2E6Y2"/>
<evidence type="ECO:0000313" key="2">
    <source>
        <dbReference type="EMBL" id="GBF56816.1"/>
    </source>
</evidence>
<dbReference type="Gene3D" id="3.40.50.1820">
    <property type="entry name" value="alpha/beta hydrolase"/>
    <property type="match status" value="1"/>
</dbReference>
<sequence length="259" mass="28444">MEKPVLMIHGVGCGGDAWSVVAPLMQARGWTPYTPTLFPQFRVKENPTGQLATLGLHDYVEAAKAEALAIERATGEEPVLMGHSMGGLIVQKLAEQGVGKAAVLVTPAQPVDCQVQDLRVLFTFANIVLKGDPRQTYKVWKTGFRWGVLNQVPAARHHDIYASALYDSGLVYQHLGKPMTDPHRIAVIDEQAIACPILTIGAVQDRATVIQAVRKVAQKYARIGGDYREYDGAAHWIIDEPRTVDMVGDVCDWLHRKGL</sequence>
<comment type="caution">
    <text evidence="2">The sequence shown here is derived from an EMBL/GenBank/DDBJ whole genome shotgun (WGS) entry which is preliminary data.</text>
</comment>
<name>A0A2P2E6Y2_9PROT</name>
<dbReference type="InterPro" id="IPR029058">
    <property type="entry name" value="AB_hydrolase_fold"/>
</dbReference>
<accession>A0A2P2E6Y2</accession>
<dbReference type="EMBL" id="BFBR01000001">
    <property type="protein sequence ID" value="GBF56816.1"/>
    <property type="molecule type" value="Genomic_DNA"/>
</dbReference>
<feature type="domain" description="AB hydrolase-1" evidence="1">
    <location>
        <begin position="5"/>
        <end position="243"/>
    </location>
</feature>
<evidence type="ECO:0000313" key="3">
    <source>
        <dbReference type="Proteomes" id="UP000245086"/>
    </source>
</evidence>
<reference evidence="2 3" key="1">
    <citation type="journal article" date="2018" name="Genome Announc.">
        <title>Draft Genome Sequence of "Candidatus Phycosocius bacilliformis," an Alphaproteobacterial Ectosymbiont of the Hydrocarbon-Producing Green Alga Botryococcus braunii.</title>
        <authorList>
            <person name="Tanabe Y."/>
            <person name="Yamaguchi H."/>
            <person name="Watanabe M.M."/>
        </authorList>
    </citation>
    <scope>NUCLEOTIDE SEQUENCE [LARGE SCALE GENOMIC DNA]</scope>
    <source>
        <strain evidence="2 3">BOTRYCO-2</strain>
    </source>
</reference>
<evidence type="ECO:0000259" key="1">
    <source>
        <dbReference type="Pfam" id="PF12697"/>
    </source>
</evidence>
<dbReference type="Proteomes" id="UP000245086">
    <property type="component" value="Unassembled WGS sequence"/>
</dbReference>
<gene>
    <name evidence="2" type="ORF">PbB2_00473</name>
</gene>
<dbReference type="RefSeq" id="WP_238164808.1">
    <property type="nucleotide sequence ID" value="NZ_BFBR01000001.1"/>
</dbReference>
<organism evidence="2 3">
    <name type="scientific">Candidatus Phycosocius bacilliformis</name>
    <dbReference type="NCBI Taxonomy" id="1445552"/>
    <lineage>
        <taxon>Bacteria</taxon>
        <taxon>Pseudomonadati</taxon>
        <taxon>Pseudomonadota</taxon>
        <taxon>Alphaproteobacteria</taxon>
        <taxon>Caulobacterales</taxon>
        <taxon>Caulobacterales incertae sedis</taxon>
        <taxon>Candidatus Phycosocius</taxon>
    </lineage>
</organism>